<dbReference type="PANTHER" id="PTHR11188">
    <property type="entry name" value="ARRESTIN DOMAIN CONTAINING PROTEIN"/>
    <property type="match status" value="1"/>
</dbReference>
<dbReference type="Gene3D" id="2.60.40.640">
    <property type="match status" value="1"/>
</dbReference>
<dbReference type="InterPro" id="IPR014756">
    <property type="entry name" value="Ig_E-set"/>
</dbReference>
<organism evidence="5">
    <name type="scientific">Anisakis simplex</name>
    <name type="common">Herring worm</name>
    <dbReference type="NCBI Taxonomy" id="6269"/>
    <lineage>
        <taxon>Eukaryota</taxon>
        <taxon>Metazoa</taxon>
        <taxon>Ecdysozoa</taxon>
        <taxon>Nematoda</taxon>
        <taxon>Chromadorea</taxon>
        <taxon>Rhabditida</taxon>
        <taxon>Spirurina</taxon>
        <taxon>Ascaridomorpha</taxon>
        <taxon>Ascaridoidea</taxon>
        <taxon>Anisakidae</taxon>
        <taxon>Anisakis</taxon>
        <taxon>Anisakis simplex complex</taxon>
    </lineage>
</organism>
<evidence type="ECO:0000313" key="5">
    <source>
        <dbReference type="WBParaSite" id="ASIM_0000935401-mRNA-1"/>
    </source>
</evidence>
<evidence type="ECO:0000256" key="1">
    <source>
        <dbReference type="ARBA" id="ARBA00005298"/>
    </source>
</evidence>
<dbReference type="OrthoDB" id="5791908at2759"/>
<evidence type="ECO:0000313" key="3">
    <source>
        <dbReference type="EMBL" id="VDK36721.1"/>
    </source>
</evidence>
<reference evidence="3 4" key="2">
    <citation type="submission" date="2018-11" db="EMBL/GenBank/DDBJ databases">
        <authorList>
            <consortium name="Pathogen Informatics"/>
        </authorList>
    </citation>
    <scope>NUCLEOTIDE SEQUENCE [LARGE SCALE GENOMIC DNA]</scope>
</reference>
<comment type="similarity">
    <text evidence="1">Belongs to the arrestin family.</text>
</comment>
<dbReference type="GO" id="GO:0015031">
    <property type="term" value="P:protein transport"/>
    <property type="evidence" value="ECO:0007669"/>
    <property type="project" value="TreeGrafter"/>
</dbReference>
<proteinExistence type="inferred from homology"/>
<dbReference type="SUPFAM" id="SSF81296">
    <property type="entry name" value="E set domains"/>
    <property type="match status" value="1"/>
</dbReference>
<dbReference type="WBParaSite" id="ASIM_0000935401-mRNA-1">
    <property type="protein sequence ID" value="ASIM_0000935401-mRNA-1"/>
    <property type="gene ID" value="ASIM_0000935401"/>
</dbReference>
<evidence type="ECO:0000259" key="2">
    <source>
        <dbReference type="Pfam" id="PF00339"/>
    </source>
</evidence>
<evidence type="ECO:0000313" key="4">
    <source>
        <dbReference type="Proteomes" id="UP000267096"/>
    </source>
</evidence>
<dbReference type="EMBL" id="UYRR01026647">
    <property type="protein sequence ID" value="VDK36721.1"/>
    <property type="molecule type" value="Genomic_DNA"/>
</dbReference>
<dbReference type="Pfam" id="PF00339">
    <property type="entry name" value="Arrestin_N"/>
    <property type="match status" value="1"/>
</dbReference>
<keyword evidence="4" id="KW-1185">Reference proteome</keyword>
<dbReference type="InterPro" id="IPR011021">
    <property type="entry name" value="Arrestin-like_N"/>
</dbReference>
<reference evidence="5" key="1">
    <citation type="submission" date="2017-02" db="UniProtKB">
        <authorList>
            <consortium name="WormBaseParasite"/>
        </authorList>
    </citation>
    <scope>IDENTIFICATION</scope>
</reference>
<dbReference type="InterPro" id="IPR050357">
    <property type="entry name" value="Arrestin_domain-protein"/>
</dbReference>
<dbReference type="Proteomes" id="UP000267096">
    <property type="component" value="Unassembled WGS sequence"/>
</dbReference>
<dbReference type="GO" id="GO:0005737">
    <property type="term" value="C:cytoplasm"/>
    <property type="evidence" value="ECO:0007669"/>
    <property type="project" value="TreeGrafter"/>
</dbReference>
<dbReference type="AlphaFoldDB" id="A0A0M3JNW2"/>
<sequence>MKAVALAQKDSFNEHLERILPEGRHEVPFSYTLAKTLPSSFEGEYGYIRYTCKATCERPWDFDISSKKAFTVVGIEDLNEDPKVEQQKKFNFEFAHLPKLINRK</sequence>
<feature type="domain" description="Arrestin-like N-terminal" evidence="2">
    <location>
        <begin position="15"/>
        <end position="79"/>
    </location>
</feature>
<dbReference type="PANTHER" id="PTHR11188:SF176">
    <property type="entry name" value="ARRESTIN DOMAIN-CONTAINING PROTEIN 1"/>
    <property type="match status" value="1"/>
</dbReference>
<protein>
    <submittedName>
        <fullName evidence="5">Arrestin_N domain-containing protein</fullName>
    </submittedName>
</protein>
<name>A0A0M3JNW2_ANISI</name>
<dbReference type="InterPro" id="IPR014752">
    <property type="entry name" value="Arrestin-like_C"/>
</dbReference>
<gene>
    <name evidence="3" type="ORF">ASIM_LOCUS9090</name>
</gene>
<accession>A0A0M3JNW2</accession>